<comment type="caution">
    <text evidence="3">The sequence shown here is derived from an EMBL/GenBank/DDBJ whole genome shotgun (WGS) entry which is preliminary data.</text>
</comment>
<organism evidence="3">
    <name type="scientific">marine sediment metagenome</name>
    <dbReference type="NCBI Taxonomy" id="412755"/>
    <lineage>
        <taxon>unclassified sequences</taxon>
        <taxon>metagenomes</taxon>
        <taxon>ecological metagenomes</taxon>
    </lineage>
</organism>
<gene>
    <name evidence="3" type="ORF">S03H2_39802</name>
</gene>
<dbReference type="SUPFAM" id="SSF160246">
    <property type="entry name" value="EspE N-terminal domain-like"/>
    <property type="match status" value="1"/>
</dbReference>
<evidence type="ECO:0000256" key="1">
    <source>
        <dbReference type="SAM" id="MobiDB-lite"/>
    </source>
</evidence>
<dbReference type="EMBL" id="BARU01024637">
    <property type="protein sequence ID" value="GAH51561.1"/>
    <property type="molecule type" value="Genomic_DNA"/>
</dbReference>
<dbReference type="Pfam" id="PF05157">
    <property type="entry name" value="MshEN"/>
    <property type="match status" value="1"/>
</dbReference>
<dbReference type="InterPro" id="IPR007831">
    <property type="entry name" value="T2SS_GspE_N"/>
</dbReference>
<dbReference type="AlphaFoldDB" id="X1G0Z8"/>
<feature type="domain" description="Type II secretion system protein GspE N-terminal" evidence="2">
    <location>
        <begin position="90"/>
        <end position="128"/>
    </location>
</feature>
<accession>X1G0Z8</accession>
<sequence>MYIWSRIWQPGYRLRIDGSAHLRYGGNHPFGAARVNRPLADGQPSTEEKAAGGVATPVLAPDPPSAPPSDAGPRTTDRFCPRLELELEPVAVGSLVISPQVVRLLPEGLVRQHLAVPVRLDGEELVLA</sequence>
<name>X1G0Z8_9ZZZZ</name>
<reference evidence="3" key="1">
    <citation type="journal article" date="2014" name="Front. Microbiol.">
        <title>High frequency of phylogenetically diverse reductive dehalogenase-homologous genes in deep subseafloor sedimentary metagenomes.</title>
        <authorList>
            <person name="Kawai M."/>
            <person name="Futagami T."/>
            <person name="Toyoda A."/>
            <person name="Takaki Y."/>
            <person name="Nishi S."/>
            <person name="Hori S."/>
            <person name="Arai W."/>
            <person name="Tsubouchi T."/>
            <person name="Morono Y."/>
            <person name="Uchiyama I."/>
            <person name="Ito T."/>
            <person name="Fujiyama A."/>
            <person name="Inagaki F."/>
            <person name="Takami H."/>
        </authorList>
    </citation>
    <scope>NUCLEOTIDE SEQUENCE</scope>
    <source>
        <strain evidence="3">Expedition CK06-06</strain>
    </source>
</reference>
<proteinExistence type="predicted"/>
<evidence type="ECO:0000259" key="2">
    <source>
        <dbReference type="Pfam" id="PF05157"/>
    </source>
</evidence>
<feature type="non-terminal residue" evidence="3">
    <location>
        <position position="128"/>
    </location>
</feature>
<feature type="region of interest" description="Disordered" evidence="1">
    <location>
        <begin position="33"/>
        <end position="79"/>
    </location>
</feature>
<protein>
    <recommendedName>
        <fullName evidence="2">Type II secretion system protein GspE N-terminal domain-containing protein</fullName>
    </recommendedName>
</protein>
<dbReference type="InterPro" id="IPR037257">
    <property type="entry name" value="T2SS_E_N_sf"/>
</dbReference>
<evidence type="ECO:0000313" key="3">
    <source>
        <dbReference type="EMBL" id="GAH51561.1"/>
    </source>
</evidence>